<evidence type="ECO:0000256" key="2">
    <source>
        <dbReference type="ARBA" id="ARBA00023253"/>
    </source>
</evidence>
<organism evidence="4 5">
    <name type="scientific">Rhizophagus irregularis (strain DAOM 197198w)</name>
    <name type="common">Glomus intraradices</name>
    <dbReference type="NCBI Taxonomy" id="1432141"/>
    <lineage>
        <taxon>Eukaryota</taxon>
        <taxon>Fungi</taxon>
        <taxon>Fungi incertae sedis</taxon>
        <taxon>Mucoromycota</taxon>
        <taxon>Glomeromycotina</taxon>
        <taxon>Glomeromycetes</taxon>
        <taxon>Glomerales</taxon>
        <taxon>Glomeraceae</taxon>
        <taxon>Rhizophagus</taxon>
    </lineage>
</organism>
<dbReference type="GO" id="GO:0005783">
    <property type="term" value="C:endoplasmic reticulum"/>
    <property type="evidence" value="ECO:0007669"/>
    <property type="project" value="UniProtKB-SubCell"/>
</dbReference>
<keyword evidence="3" id="KW-0119">Carbohydrate metabolism</keyword>
<keyword evidence="2" id="KW-0294">Fucose metabolism</keyword>
<comment type="caution">
    <text evidence="4">The sequence shown here is derived from an EMBL/GenBank/DDBJ whole genome shotgun (WGS) entry which is preliminary data.</text>
</comment>
<sequence length="468" mass="54584">MSLSQITRNSFLLICFFFLLWYISSSFYFEQKELLSNKNEETLTEVHLTSPLTLSSNTTITDDDRNPLEELNKKYCGKPTCKFLFVYSLGEQETKANLHFRSFSQLAEKLNRIMILTNVGSSRIGTCNKFPFDFYYNTNLLQKEFPNVLFKSENDFIFWLKERDQIKRKINNNDNKVIPPLSILHSSIKLHHKNTNMKTFYDNAVTNFDKHECISKFEPLMNTKDSNNSRVKYTKLFIRTTDLKTEKSRVKSSELLTKVLTIDEEILLVNGYVIFPLFPQIMPVIPYSDHILNEAQKIKDKLSSSYIGIHWRLERSTPELLPKCVQGLIKTLNKVMKEEGIKNIYLATDYPLLSSRSQSSTFKEITNYHHDAIRTLNETFKINTWVSLGGLEQLRKNDKYDKELNGSGIQGILDKLVCMNSNYFVSGPKGCSRVVSTFTKTIADERRNRIKDKDYSLLNIIDRWRIYL</sequence>
<gene>
    <name evidence="4" type="ORF">RirG_042510</name>
</gene>
<dbReference type="Gene3D" id="3.40.50.11350">
    <property type="match status" value="1"/>
</dbReference>
<evidence type="ECO:0000256" key="1">
    <source>
        <dbReference type="ARBA" id="ARBA00022679"/>
    </source>
</evidence>
<dbReference type="CDD" id="cd11296">
    <property type="entry name" value="O-FucT_like"/>
    <property type="match status" value="1"/>
</dbReference>
<dbReference type="HOGENOM" id="CLU_043437_0_0_1"/>
<reference evidence="4 5" key="1">
    <citation type="submission" date="2014-02" db="EMBL/GenBank/DDBJ databases">
        <title>Single nucleus genome sequencing reveals high similarity among nuclei of an endomycorrhizal fungus.</title>
        <authorList>
            <person name="Lin K."/>
            <person name="Geurts R."/>
            <person name="Zhang Z."/>
            <person name="Limpens E."/>
            <person name="Saunders D.G."/>
            <person name="Mu D."/>
            <person name="Pang E."/>
            <person name="Cao H."/>
            <person name="Cha H."/>
            <person name="Lin T."/>
            <person name="Zhou Q."/>
            <person name="Shang Y."/>
            <person name="Li Y."/>
            <person name="Ivanov S."/>
            <person name="Sharma T."/>
            <person name="Velzen R.V."/>
            <person name="Ruijter N.D."/>
            <person name="Aanen D.K."/>
            <person name="Win J."/>
            <person name="Kamoun S."/>
            <person name="Bisseling T."/>
            <person name="Huang S."/>
        </authorList>
    </citation>
    <scope>NUCLEOTIDE SEQUENCE [LARGE SCALE GENOMIC DNA]</scope>
    <source>
        <strain evidence="5">DAOM197198w</strain>
    </source>
</reference>
<evidence type="ECO:0000256" key="3">
    <source>
        <dbReference type="ARBA" id="ARBA00023277"/>
    </source>
</evidence>
<dbReference type="EMBL" id="JEMT01012447">
    <property type="protein sequence ID" value="EXX75358.1"/>
    <property type="molecule type" value="Genomic_DNA"/>
</dbReference>
<evidence type="ECO:0008006" key="6">
    <source>
        <dbReference type="Google" id="ProtNLM"/>
    </source>
</evidence>
<evidence type="ECO:0000313" key="4">
    <source>
        <dbReference type="EMBL" id="EXX75358.1"/>
    </source>
</evidence>
<evidence type="ECO:0000313" key="5">
    <source>
        <dbReference type="Proteomes" id="UP000022910"/>
    </source>
</evidence>
<dbReference type="InterPro" id="IPR045130">
    <property type="entry name" value="OFUT2-like"/>
</dbReference>
<name>A0A015N852_RHIIW</name>
<dbReference type="AlphaFoldDB" id="A0A015N852"/>
<dbReference type="GO" id="GO:0046922">
    <property type="term" value="F:peptide-O-fucosyltransferase activity"/>
    <property type="evidence" value="ECO:0007669"/>
    <property type="project" value="InterPro"/>
</dbReference>
<dbReference type="Proteomes" id="UP000022910">
    <property type="component" value="Unassembled WGS sequence"/>
</dbReference>
<dbReference type="PANTHER" id="PTHR13398">
    <property type="entry name" value="GDP-FUCOSE PROTEIN O-FUCOSYLTRANSFERASE 2"/>
    <property type="match status" value="1"/>
</dbReference>
<proteinExistence type="predicted"/>
<protein>
    <recommendedName>
        <fullName evidence="6">Proteophosphoglycan 5</fullName>
    </recommendedName>
</protein>
<keyword evidence="1" id="KW-0808">Transferase</keyword>
<dbReference type="GO" id="GO:0006004">
    <property type="term" value="P:fucose metabolic process"/>
    <property type="evidence" value="ECO:0007669"/>
    <property type="project" value="UniProtKB-KW"/>
</dbReference>
<dbReference type="OrthoDB" id="2020419at2759"/>
<dbReference type="PANTHER" id="PTHR13398:SF0">
    <property type="entry name" value="GDP-FUCOSE PROTEIN O-FUCOSYLTRANSFERASE 2"/>
    <property type="match status" value="1"/>
</dbReference>
<accession>A0A015N852</accession>
<keyword evidence="5" id="KW-1185">Reference proteome</keyword>